<gene>
    <name evidence="2" type="ORF">ERS672216_01201</name>
</gene>
<keyword evidence="3" id="KW-1185">Reference proteome</keyword>
<proteinExistence type="predicted"/>
<name>A0A128EGQ8_9BACT</name>
<evidence type="ECO:0000313" key="2">
    <source>
        <dbReference type="EMBL" id="CZE48046.1"/>
    </source>
</evidence>
<evidence type="ECO:0000256" key="1">
    <source>
        <dbReference type="SAM" id="MobiDB-lite"/>
    </source>
</evidence>
<accession>A0A128EGQ8</accession>
<dbReference type="OrthoDB" id="5363845at2"/>
<protein>
    <submittedName>
        <fullName evidence="2">Uncharacterized protein</fullName>
    </submittedName>
</protein>
<sequence length="436" mass="51829">MTNITRQPRYLRYLEAKKREQDEKINKIWEEYRLKKTDDFDVFMDEPVKRTVYTQNFDLDKRLENAIYREPEDENSIFTVEPKLKKQISENVFLQTNENKNLCKNLEVATITLCLNAQEIGIETKKYSVKAHQYYRILTNQEIAKKLINHLQSTISRGLKRYKTWCVYALERHFSGEPHLHCTLFCSAFEKQKIMSILRRRYPVDGALGEVCNPQYLLKSTSKSENGKIFNTAKIFGVQDNKKLYFITHNVANSQSWLQISAKLQEFFEAEFEAKKRQIQNRKLKRIKNENAIKPPENREFVISKTILVPYTPKKRVPKKREIDRVDIQLRFKTGRYHLNYKFSRKITNLQFNKFKNELKKQAKNLESKEQVKELIKALKTKFKLNQKRPKKAPKIKQEPVTYMVSTSPYFSQPKEPKTIKKPQKEPPKIDLFDGN</sequence>
<feature type="region of interest" description="Disordered" evidence="1">
    <location>
        <begin position="407"/>
        <end position="436"/>
    </location>
</feature>
<feature type="compositionally biased region" description="Basic and acidic residues" evidence="1">
    <location>
        <begin position="415"/>
        <end position="436"/>
    </location>
</feature>
<organism evidence="2 3">
    <name type="scientific">Campylobacter geochelonis</name>
    <dbReference type="NCBI Taxonomy" id="1780362"/>
    <lineage>
        <taxon>Bacteria</taxon>
        <taxon>Pseudomonadati</taxon>
        <taxon>Campylobacterota</taxon>
        <taxon>Epsilonproteobacteria</taxon>
        <taxon>Campylobacterales</taxon>
        <taxon>Campylobacteraceae</taxon>
        <taxon>Campylobacter</taxon>
    </lineage>
</organism>
<evidence type="ECO:0000313" key="3">
    <source>
        <dbReference type="Proteomes" id="UP000069632"/>
    </source>
</evidence>
<dbReference type="RefSeq" id="WP_075540286.1">
    <property type="nucleotide sequence ID" value="NZ_FIZP01000005.1"/>
</dbReference>
<reference evidence="2 3" key="1">
    <citation type="submission" date="2016-02" db="EMBL/GenBank/DDBJ databases">
        <authorList>
            <consortium name="Pathogen Informatics"/>
        </authorList>
    </citation>
    <scope>NUCLEOTIDE SEQUENCE [LARGE SCALE GENOMIC DNA]</scope>
    <source>
        <strain evidence="2 3">RC20</strain>
    </source>
</reference>
<dbReference type="Proteomes" id="UP000069632">
    <property type="component" value="Unassembled WGS sequence"/>
</dbReference>
<dbReference type="AlphaFoldDB" id="A0A128EGQ8"/>
<dbReference type="EMBL" id="FIZP01000005">
    <property type="protein sequence ID" value="CZE48046.1"/>
    <property type="molecule type" value="Genomic_DNA"/>
</dbReference>